<dbReference type="HAMAP" id="MF_00758">
    <property type="entry name" value="UPF0301"/>
    <property type="match status" value="1"/>
</dbReference>
<dbReference type="Pfam" id="PF02622">
    <property type="entry name" value="DUF179"/>
    <property type="match status" value="1"/>
</dbReference>
<name>A0A381WY71_9ZZZZ</name>
<dbReference type="Gene3D" id="3.40.1740.10">
    <property type="entry name" value="VC0467-like"/>
    <property type="match status" value="1"/>
</dbReference>
<protein>
    <submittedName>
        <fullName evidence="1">Uncharacterized protein</fullName>
    </submittedName>
</protein>
<gene>
    <name evidence="1" type="ORF">METZ01_LOCUS110299</name>
</gene>
<dbReference type="PANTHER" id="PTHR30327">
    <property type="entry name" value="UNCHARACTERIZED PROTEIN YQGE"/>
    <property type="match status" value="1"/>
</dbReference>
<evidence type="ECO:0000313" key="1">
    <source>
        <dbReference type="EMBL" id="SVA57445.1"/>
    </source>
</evidence>
<dbReference type="PANTHER" id="PTHR30327:SF1">
    <property type="entry name" value="UPF0301 PROTEIN YQGE"/>
    <property type="match status" value="1"/>
</dbReference>
<dbReference type="NCBIfam" id="NF001268">
    <property type="entry name" value="PRK00228.1-4"/>
    <property type="match status" value="1"/>
</dbReference>
<proteinExistence type="inferred from homology"/>
<sequence length="183" mass="20596">MNLTGQLLVSMPSLEDERFFKTVIYMCAHSKEGAMGIIINKKIDYDLYPDLLEQLGIDKPLENKKLFIRYGGPVESGRGFVLHSDEITRQETLSIDKGIALTSTAEFFENLSKDRGPKNSILALGYAGWEPGQLEKEIHANSWMTLSTDASFIFDEEVSNKWSQAYNLLGIDPYKLSHQSGRA</sequence>
<dbReference type="EMBL" id="UINC01013267">
    <property type="protein sequence ID" value="SVA57445.1"/>
    <property type="molecule type" value="Genomic_DNA"/>
</dbReference>
<accession>A0A381WY71</accession>
<reference evidence="1" key="1">
    <citation type="submission" date="2018-05" db="EMBL/GenBank/DDBJ databases">
        <authorList>
            <person name="Lanie J.A."/>
            <person name="Ng W.-L."/>
            <person name="Kazmierczak K.M."/>
            <person name="Andrzejewski T.M."/>
            <person name="Davidsen T.M."/>
            <person name="Wayne K.J."/>
            <person name="Tettelin H."/>
            <person name="Glass J.I."/>
            <person name="Rusch D."/>
            <person name="Podicherti R."/>
            <person name="Tsui H.-C.T."/>
            <person name="Winkler M.E."/>
        </authorList>
    </citation>
    <scope>NUCLEOTIDE SEQUENCE</scope>
</reference>
<dbReference type="SUPFAM" id="SSF143456">
    <property type="entry name" value="VC0467-like"/>
    <property type="match status" value="1"/>
</dbReference>
<dbReference type="AlphaFoldDB" id="A0A381WY71"/>
<organism evidence="1">
    <name type="scientific">marine metagenome</name>
    <dbReference type="NCBI Taxonomy" id="408172"/>
    <lineage>
        <taxon>unclassified sequences</taxon>
        <taxon>metagenomes</taxon>
        <taxon>ecological metagenomes</taxon>
    </lineage>
</organism>
<dbReference type="InterPro" id="IPR003774">
    <property type="entry name" value="AlgH-like"/>
</dbReference>
<dbReference type="GO" id="GO:0005829">
    <property type="term" value="C:cytosol"/>
    <property type="evidence" value="ECO:0007669"/>
    <property type="project" value="TreeGrafter"/>
</dbReference>